<proteinExistence type="predicted"/>
<gene>
    <name evidence="2" type="ORF">FWK35_00032275</name>
</gene>
<name>A0A6G0W1Y0_APHCR</name>
<reference evidence="2 3" key="1">
    <citation type="submission" date="2019-08" db="EMBL/GenBank/DDBJ databases">
        <title>Whole genome of Aphis craccivora.</title>
        <authorList>
            <person name="Voronova N.V."/>
            <person name="Shulinski R.S."/>
            <person name="Bandarenka Y.V."/>
            <person name="Zhorov D.G."/>
            <person name="Warner D."/>
        </authorList>
    </citation>
    <scope>NUCLEOTIDE SEQUENCE [LARGE SCALE GENOMIC DNA]</scope>
    <source>
        <strain evidence="2">180601</strain>
        <tissue evidence="2">Whole Body</tissue>
    </source>
</reference>
<evidence type="ECO:0000313" key="2">
    <source>
        <dbReference type="EMBL" id="KAF0717018.1"/>
    </source>
</evidence>
<dbReference type="PANTHER" id="PTHR37162:SF1">
    <property type="entry name" value="BED-TYPE DOMAIN-CONTAINING PROTEIN"/>
    <property type="match status" value="1"/>
</dbReference>
<dbReference type="Pfam" id="PF05699">
    <property type="entry name" value="Dimer_Tnp_hAT"/>
    <property type="match status" value="1"/>
</dbReference>
<dbReference type="InterPro" id="IPR008906">
    <property type="entry name" value="HATC_C_dom"/>
</dbReference>
<feature type="non-terminal residue" evidence="2">
    <location>
        <position position="1"/>
    </location>
</feature>
<dbReference type="OrthoDB" id="6594806at2759"/>
<comment type="caution">
    <text evidence="2">The sequence shown here is derived from an EMBL/GenBank/DDBJ whole genome shotgun (WGS) entry which is preliminary data.</text>
</comment>
<sequence>WLQRSPDQFASKGEAFCKLCRTPLRAHKTDLMKHATANCHKQRVNSLDVKKQPVLASFGICIKSNIEKIRDLKLALFIATHSAIRSIDHLGELLKTMSGTNSCFSSLDLHRTKCSKLILNVIEPYFLAELIEDIGNNPFSIIIDESTDIGTNKYMAYCIRYYSNTMSNMVTEFLGFTEIERATAEVLKDVFVHFIKQSKLNIQNMVDIGTDGASNLCGKNKSLFTLLKNEVPHLQLIKCVCHSLNICAANACEELPSSLEFLIRESRSWFSHSSLRQMTYRSLFQALHDGKQPPCLIQLSTTRWLSWHNCVKAVLIQWISLKTHFQILFQSKEGCYTSRTLADMFIDETHFLYLLFLNPVLHAITQVNLVFQSTNIDLGKAYADMKMLLISMAKRILKPNHIYKIIHNSADVKMISSLDIEQLKNALFYPDAHLPLTSIDFGHKFQKHADISISNKSITAEQLNIVMQRSAKFIFCLCREMIKRFPHNVAVMEKLRNLSPQECFNITGCRPSFSDLPIDIADPNEDTDILEAQWNNLGTLRFEEIFPSKSIKDISLLECWIEVSKLTTATGEHMFKELSDFALRVLTLPVSNAVVERVFSVMNTTKTKLRNRMSMDMLVSLIRIKLHCKVKKICCTNFVPTNAMINLFNDSMIVRL</sequence>
<dbReference type="PANTHER" id="PTHR37162">
    <property type="entry name" value="HAT FAMILY DIMERISATION DOMAINCONTAINING PROTEIN-RELATED"/>
    <property type="match status" value="1"/>
</dbReference>
<dbReference type="Proteomes" id="UP000478052">
    <property type="component" value="Unassembled WGS sequence"/>
</dbReference>
<dbReference type="InterPro" id="IPR012337">
    <property type="entry name" value="RNaseH-like_sf"/>
</dbReference>
<evidence type="ECO:0000259" key="1">
    <source>
        <dbReference type="Pfam" id="PF05699"/>
    </source>
</evidence>
<dbReference type="AlphaFoldDB" id="A0A6G0W1Y0"/>
<dbReference type="EMBL" id="VUJU01009893">
    <property type="protein sequence ID" value="KAF0717018.1"/>
    <property type="molecule type" value="Genomic_DNA"/>
</dbReference>
<keyword evidence="3" id="KW-1185">Reference proteome</keyword>
<dbReference type="GO" id="GO:0046983">
    <property type="term" value="F:protein dimerization activity"/>
    <property type="evidence" value="ECO:0007669"/>
    <property type="project" value="InterPro"/>
</dbReference>
<accession>A0A6G0W1Y0</accession>
<feature type="domain" description="HAT C-terminal dimerisation" evidence="1">
    <location>
        <begin position="544"/>
        <end position="617"/>
    </location>
</feature>
<dbReference type="SUPFAM" id="SSF53098">
    <property type="entry name" value="Ribonuclease H-like"/>
    <property type="match status" value="1"/>
</dbReference>
<protein>
    <recommendedName>
        <fullName evidence="1">HAT C-terminal dimerisation domain-containing protein</fullName>
    </recommendedName>
</protein>
<evidence type="ECO:0000313" key="3">
    <source>
        <dbReference type="Proteomes" id="UP000478052"/>
    </source>
</evidence>
<organism evidence="2 3">
    <name type="scientific">Aphis craccivora</name>
    <name type="common">Cowpea aphid</name>
    <dbReference type="NCBI Taxonomy" id="307492"/>
    <lineage>
        <taxon>Eukaryota</taxon>
        <taxon>Metazoa</taxon>
        <taxon>Ecdysozoa</taxon>
        <taxon>Arthropoda</taxon>
        <taxon>Hexapoda</taxon>
        <taxon>Insecta</taxon>
        <taxon>Pterygota</taxon>
        <taxon>Neoptera</taxon>
        <taxon>Paraneoptera</taxon>
        <taxon>Hemiptera</taxon>
        <taxon>Sternorrhyncha</taxon>
        <taxon>Aphidomorpha</taxon>
        <taxon>Aphidoidea</taxon>
        <taxon>Aphididae</taxon>
        <taxon>Aphidini</taxon>
        <taxon>Aphis</taxon>
        <taxon>Aphis</taxon>
    </lineage>
</organism>